<name>A0ABM7WNS9_9BACT</name>
<organism evidence="1 2">
    <name type="scientific">Anaeromyxobacter oryzae</name>
    <dbReference type="NCBI Taxonomy" id="2918170"/>
    <lineage>
        <taxon>Bacteria</taxon>
        <taxon>Pseudomonadati</taxon>
        <taxon>Myxococcota</taxon>
        <taxon>Myxococcia</taxon>
        <taxon>Myxococcales</taxon>
        <taxon>Cystobacterineae</taxon>
        <taxon>Anaeromyxobacteraceae</taxon>
        <taxon>Anaeromyxobacter</taxon>
    </lineage>
</organism>
<sequence>MNEAGPSQHRRSRNRSGSARAAITLAVVALATAIAGCQRDEVSHFRVPKATGTGLAAAAPMGAMGGPGPMTGADPGQGPMGGGMEGDVAPPPAPEGGGLRWSLPKGWSETKGGGPMRFATMRPTGAGKAEVSVIVLPGPAGGELANVNRWRNQIGLAPLADADLPALRKTVKAKVGPISVYDFTSDGQKKSRVVAGLTENAGSTWFVKLSGDAEAVSAARPAFMSLLESLRSDADAK</sequence>
<dbReference type="EMBL" id="AP025591">
    <property type="protein sequence ID" value="BDG01123.1"/>
    <property type="molecule type" value="Genomic_DNA"/>
</dbReference>
<dbReference type="RefSeq" id="WP_248357515.1">
    <property type="nucleotide sequence ID" value="NZ_AP025591.1"/>
</dbReference>
<accession>A0ABM7WNS9</accession>
<keyword evidence="2" id="KW-1185">Reference proteome</keyword>
<evidence type="ECO:0008006" key="3">
    <source>
        <dbReference type="Google" id="ProtNLM"/>
    </source>
</evidence>
<evidence type="ECO:0000313" key="1">
    <source>
        <dbReference type="EMBL" id="BDG01123.1"/>
    </source>
</evidence>
<reference evidence="2" key="1">
    <citation type="journal article" date="2022" name="Int. J. Syst. Evol. Microbiol.">
        <title>Anaeromyxobacter oryzae sp. nov., Anaeromyxobacter diazotrophicus sp. nov. and Anaeromyxobacter paludicola sp. nov., isolated from paddy soils.</title>
        <authorList>
            <person name="Itoh H."/>
            <person name="Xu Z."/>
            <person name="Mise K."/>
            <person name="Masuda Y."/>
            <person name="Ushijima N."/>
            <person name="Hayakawa C."/>
            <person name="Shiratori Y."/>
            <person name="Senoo K."/>
        </authorList>
    </citation>
    <scope>NUCLEOTIDE SEQUENCE [LARGE SCALE GENOMIC DNA]</scope>
    <source>
        <strain evidence="2">Red232</strain>
    </source>
</reference>
<gene>
    <name evidence="1" type="ORF">AMOR_01190</name>
</gene>
<evidence type="ECO:0000313" key="2">
    <source>
        <dbReference type="Proteomes" id="UP001162891"/>
    </source>
</evidence>
<protein>
    <recommendedName>
        <fullName evidence="3">Lipoprotein</fullName>
    </recommendedName>
</protein>
<dbReference type="Proteomes" id="UP001162891">
    <property type="component" value="Chromosome"/>
</dbReference>
<proteinExistence type="predicted"/>